<dbReference type="InterPro" id="IPR029001">
    <property type="entry name" value="ITPase-like_fam"/>
</dbReference>
<keyword evidence="13" id="KW-1185">Reference proteome</keyword>
<evidence type="ECO:0000256" key="8">
    <source>
        <dbReference type="ARBA" id="ARBA00051875"/>
    </source>
</evidence>
<accession>A0A1I6G1X2</accession>
<dbReference type="RefSeq" id="WP_092854109.1">
    <property type="nucleotide sequence ID" value="NZ_FOYU01000001.1"/>
</dbReference>
<dbReference type="InterPro" id="IPR002637">
    <property type="entry name" value="RdgB/HAM1"/>
</dbReference>
<keyword evidence="3 10" id="KW-0479">Metal-binding</keyword>
<dbReference type="GO" id="GO:0036220">
    <property type="term" value="F:ITP diphosphatase activity"/>
    <property type="evidence" value="ECO:0007669"/>
    <property type="project" value="UniProtKB-UniRule"/>
</dbReference>
<dbReference type="GO" id="GO:0009117">
    <property type="term" value="P:nucleotide metabolic process"/>
    <property type="evidence" value="ECO:0007669"/>
    <property type="project" value="UniProtKB-KW"/>
</dbReference>
<reference evidence="13" key="1">
    <citation type="submission" date="2016-10" db="EMBL/GenBank/DDBJ databases">
        <authorList>
            <person name="Varghese N."/>
            <person name="Submissions S."/>
        </authorList>
    </citation>
    <scope>NUCLEOTIDE SEQUENCE [LARGE SCALE GENOMIC DNA]</scope>
    <source>
        <strain evidence="13">CGMCC 1.7285</strain>
    </source>
</reference>
<comment type="catalytic activity">
    <reaction evidence="8 10">
        <text>dITP + H2O = dIMP + diphosphate + H(+)</text>
        <dbReference type="Rhea" id="RHEA:28342"/>
        <dbReference type="ChEBI" id="CHEBI:15377"/>
        <dbReference type="ChEBI" id="CHEBI:15378"/>
        <dbReference type="ChEBI" id="CHEBI:33019"/>
        <dbReference type="ChEBI" id="CHEBI:61194"/>
        <dbReference type="ChEBI" id="CHEBI:61382"/>
        <dbReference type="EC" id="3.6.1.66"/>
    </reaction>
</comment>
<evidence type="ECO:0000256" key="3">
    <source>
        <dbReference type="ARBA" id="ARBA00022723"/>
    </source>
</evidence>
<organism evidence="12 13">
    <name type="scientific">Pseudidiomarina maritima</name>
    <dbReference type="NCBI Taxonomy" id="519453"/>
    <lineage>
        <taxon>Bacteria</taxon>
        <taxon>Pseudomonadati</taxon>
        <taxon>Pseudomonadota</taxon>
        <taxon>Gammaproteobacteria</taxon>
        <taxon>Alteromonadales</taxon>
        <taxon>Idiomarinaceae</taxon>
        <taxon>Pseudidiomarina</taxon>
    </lineage>
</organism>
<keyword evidence="4 10" id="KW-0547">Nucleotide-binding</keyword>
<comment type="subunit">
    <text evidence="2 10">Homodimer.</text>
</comment>
<sequence>MQELVLATGNKGKVVELEALLQPFGWNVRPQSAWHFAEAEETGLTFIENAILKARHAAQHTGLPALADDSGLAVNALQGAPGIYSARYAGPECNDQDNIEKLLDTLKDTAPEQRQASFHCVLAYLRHANDPTPIICHGRWDGMIATTPQGEQGFGYDPVFWIPELNCTAAQLSTAQKQQLSHRGQALRQFVKQLQASL</sequence>
<proteinExistence type="inferred from homology"/>
<dbReference type="EC" id="3.6.1.66" evidence="10"/>
<dbReference type="GO" id="GO:0009146">
    <property type="term" value="P:purine nucleoside triphosphate catabolic process"/>
    <property type="evidence" value="ECO:0007669"/>
    <property type="project" value="UniProtKB-UniRule"/>
</dbReference>
<evidence type="ECO:0000256" key="6">
    <source>
        <dbReference type="ARBA" id="ARBA00022842"/>
    </source>
</evidence>
<name>A0A1I6G1X2_9GAMM</name>
<evidence type="ECO:0000313" key="13">
    <source>
        <dbReference type="Proteomes" id="UP000199424"/>
    </source>
</evidence>
<evidence type="ECO:0000256" key="5">
    <source>
        <dbReference type="ARBA" id="ARBA00022801"/>
    </source>
</evidence>
<feature type="active site" description="Proton acceptor" evidence="10">
    <location>
        <position position="69"/>
    </location>
</feature>
<dbReference type="EMBL" id="FOYU01000001">
    <property type="protein sequence ID" value="SFR36140.1"/>
    <property type="molecule type" value="Genomic_DNA"/>
</dbReference>
<dbReference type="Gene3D" id="3.90.950.10">
    <property type="match status" value="1"/>
</dbReference>
<gene>
    <name evidence="12" type="ORF">SAMN04488070_0023</name>
</gene>
<dbReference type="InterPro" id="IPR020922">
    <property type="entry name" value="dITP/XTP_pyrophosphatase"/>
</dbReference>
<evidence type="ECO:0000256" key="9">
    <source>
        <dbReference type="ARBA" id="ARBA00052017"/>
    </source>
</evidence>
<dbReference type="GO" id="GO:0046872">
    <property type="term" value="F:metal ion binding"/>
    <property type="evidence" value="ECO:0007669"/>
    <property type="project" value="UniProtKB-KW"/>
</dbReference>
<dbReference type="AlphaFoldDB" id="A0A1I6G1X2"/>
<dbReference type="FunFam" id="3.90.950.10:FF:000001">
    <property type="entry name" value="dITP/XTP pyrophosphatase"/>
    <property type="match status" value="1"/>
</dbReference>
<dbReference type="Pfam" id="PF01725">
    <property type="entry name" value="Ham1p_like"/>
    <property type="match status" value="1"/>
</dbReference>
<evidence type="ECO:0000256" key="7">
    <source>
        <dbReference type="ARBA" id="ARBA00023080"/>
    </source>
</evidence>
<dbReference type="PANTHER" id="PTHR11067:SF9">
    <property type="entry name" value="INOSINE TRIPHOSPHATE PYROPHOSPHATASE"/>
    <property type="match status" value="1"/>
</dbReference>
<feature type="binding site" evidence="10">
    <location>
        <begin position="154"/>
        <end position="157"/>
    </location>
    <ligand>
        <name>substrate</name>
    </ligand>
</feature>
<dbReference type="GO" id="GO:0036222">
    <property type="term" value="F:XTP diphosphatase activity"/>
    <property type="evidence" value="ECO:0007669"/>
    <property type="project" value="UniProtKB-UniRule"/>
</dbReference>
<dbReference type="SUPFAM" id="SSF52972">
    <property type="entry name" value="ITPase-like"/>
    <property type="match status" value="1"/>
</dbReference>
<comment type="similarity">
    <text evidence="1 10 11">Belongs to the HAM1 NTPase family.</text>
</comment>
<feature type="binding site" evidence="10">
    <location>
        <begin position="182"/>
        <end position="183"/>
    </location>
    <ligand>
        <name>substrate</name>
    </ligand>
</feature>
<comment type="function">
    <text evidence="10">Pyrophosphatase that catalyzes the hydrolysis of nucleoside triphosphates to their monophosphate derivatives, with a high preference for the non-canonical purine nucleotides XTP (xanthosine triphosphate), dITP (deoxyinosine triphosphate) and ITP. Seems to function as a house-cleaning enzyme that removes non-canonical purine nucleotides from the nucleotide pool, thus preventing their incorporation into DNA/RNA and avoiding chromosomal lesions.</text>
</comment>
<dbReference type="GO" id="GO:0017111">
    <property type="term" value="F:ribonucleoside triphosphate phosphatase activity"/>
    <property type="evidence" value="ECO:0007669"/>
    <property type="project" value="InterPro"/>
</dbReference>
<feature type="binding site" evidence="10">
    <location>
        <position position="40"/>
    </location>
    <ligand>
        <name>Mg(2+)</name>
        <dbReference type="ChEBI" id="CHEBI:18420"/>
    </ligand>
</feature>
<comment type="catalytic activity">
    <reaction evidence="10">
        <text>ITP + H2O = IMP + diphosphate + H(+)</text>
        <dbReference type="Rhea" id="RHEA:29399"/>
        <dbReference type="ChEBI" id="CHEBI:15377"/>
        <dbReference type="ChEBI" id="CHEBI:15378"/>
        <dbReference type="ChEBI" id="CHEBI:33019"/>
        <dbReference type="ChEBI" id="CHEBI:58053"/>
        <dbReference type="ChEBI" id="CHEBI:61402"/>
        <dbReference type="EC" id="3.6.1.66"/>
    </reaction>
</comment>
<dbReference type="Proteomes" id="UP000199424">
    <property type="component" value="Unassembled WGS sequence"/>
</dbReference>
<protein>
    <recommendedName>
        <fullName evidence="10">dITP/XTP pyrophosphatase</fullName>
        <ecNumber evidence="10">3.6.1.66</ecNumber>
    </recommendedName>
    <alternativeName>
        <fullName evidence="10">Non-canonical purine NTP pyrophosphatase</fullName>
    </alternativeName>
    <alternativeName>
        <fullName evidence="10">Non-standard purine NTP pyrophosphatase</fullName>
    </alternativeName>
    <alternativeName>
        <fullName evidence="10">Nucleoside-triphosphate diphosphatase</fullName>
    </alternativeName>
    <alternativeName>
        <fullName evidence="10">Nucleoside-triphosphate pyrophosphatase</fullName>
        <shortName evidence="10">NTPase</shortName>
    </alternativeName>
</protein>
<feature type="binding site" evidence="10">
    <location>
        <position position="69"/>
    </location>
    <ligand>
        <name>Mg(2+)</name>
        <dbReference type="ChEBI" id="CHEBI:18420"/>
    </ligand>
</feature>
<keyword evidence="7 10" id="KW-0546">Nucleotide metabolism</keyword>
<evidence type="ECO:0000256" key="1">
    <source>
        <dbReference type="ARBA" id="ARBA00008023"/>
    </source>
</evidence>
<feature type="binding site" evidence="10">
    <location>
        <position position="177"/>
    </location>
    <ligand>
        <name>substrate</name>
    </ligand>
</feature>
<keyword evidence="5 10" id="KW-0378">Hydrolase</keyword>
<comment type="catalytic activity">
    <reaction evidence="9 10">
        <text>XTP + H2O = XMP + diphosphate + H(+)</text>
        <dbReference type="Rhea" id="RHEA:28610"/>
        <dbReference type="ChEBI" id="CHEBI:15377"/>
        <dbReference type="ChEBI" id="CHEBI:15378"/>
        <dbReference type="ChEBI" id="CHEBI:33019"/>
        <dbReference type="ChEBI" id="CHEBI:57464"/>
        <dbReference type="ChEBI" id="CHEBI:61314"/>
        <dbReference type="EC" id="3.6.1.66"/>
    </reaction>
</comment>
<keyword evidence="6 10" id="KW-0460">Magnesium</keyword>
<evidence type="ECO:0000256" key="10">
    <source>
        <dbReference type="HAMAP-Rule" id="MF_01405"/>
    </source>
</evidence>
<feature type="binding site" evidence="10">
    <location>
        <begin position="8"/>
        <end position="13"/>
    </location>
    <ligand>
        <name>substrate</name>
    </ligand>
</feature>
<feature type="binding site" evidence="10">
    <location>
        <position position="70"/>
    </location>
    <ligand>
        <name>substrate</name>
    </ligand>
</feature>
<dbReference type="GO" id="GO:0005829">
    <property type="term" value="C:cytosol"/>
    <property type="evidence" value="ECO:0007669"/>
    <property type="project" value="TreeGrafter"/>
</dbReference>
<evidence type="ECO:0000313" key="12">
    <source>
        <dbReference type="EMBL" id="SFR36140.1"/>
    </source>
</evidence>
<dbReference type="PANTHER" id="PTHR11067">
    <property type="entry name" value="INOSINE TRIPHOSPHATE PYROPHOSPHATASE/HAM1 PROTEIN"/>
    <property type="match status" value="1"/>
</dbReference>
<dbReference type="CDD" id="cd00515">
    <property type="entry name" value="HAM1"/>
    <property type="match status" value="1"/>
</dbReference>
<dbReference type="GO" id="GO:0035870">
    <property type="term" value="F:dITP diphosphatase activity"/>
    <property type="evidence" value="ECO:0007669"/>
    <property type="project" value="UniProtKB-UniRule"/>
</dbReference>
<dbReference type="HAMAP" id="MF_01405">
    <property type="entry name" value="Non_canon_purine_NTPase"/>
    <property type="match status" value="1"/>
</dbReference>
<dbReference type="GO" id="GO:0000166">
    <property type="term" value="F:nucleotide binding"/>
    <property type="evidence" value="ECO:0007669"/>
    <property type="project" value="UniProtKB-KW"/>
</dbReference>
<comment type="cofactor">
    <cofactor evidence="10">
        <name>Mg(2+)</name>
        <dbReference type="ChEBI" id="CHEBI:18420"/>
    </cofactor>
    <text evidence="10">Binds 1 Mg(2+) ion per subunit.</text>
</comment>
<dbReference type="NCBIfam" id="TIGR00042">
    <property type="entry name" value="RdgB/HAM1 family non-canonical purine NTP pyrophosphatase"/>
    <property type="match status" value="1"/>
</dbReference>
<evidence type="ECO:0000256" key="11">
    <source>
        <dbReference type="RuleBase" id="RU003781"/>
    </source>
</evidence>
<evidence type="ECO:0000256" key="4">
    <source>
        <dbReference type="ARBA" id="ARBA00022741"/>
    </source>
</evidence>
<evidence type="ECO:0000256" key="2">
    <source>
        <dbReference type="ARBA" id="ARBA00011738"/>
    </source>
</evidence>